<dbReference type="InterPro" id="IPR035895">
    <property type="entry name" value="HPr-like_sf"/>
</dbReference>
<keyword evidence="3" id="KW-0598">Phosphotransferase system</keyword>
<dbReference type="Gene3D" id="3.30.1340.10">
    <property type="entry name" value="HPr-like"/>
    <property type="match status" value="1"/>
</dbReference>
<evidence type="ECO:0000256" key="3">
    <source>
        <dbReference type="ARBA" id="ARBA00022683"/>
    </source>
</evidence>
<evidence type="ECO:0000256" key="1">
    <source>
        <dbReference type="ARBA" id="ARBA00004496"/>
    </source>
</evidence>
<dbReference type="EMBL" id="DXGH01000065">
    <property type="protein sequence ID" value="HIW82182.1"/>
    <property type="molecule type" value="Genomic_DNA"/>
</dbReference>
<feature type="domain" description="HPr" evidence="4">
    <location>
        <begin position="1"/>
        <end position="87"/>
    </location>
</feature>
<comment type="caution">
    <text evidence="5">The sequence shown here is derived from an EMBL/GenBank/DDBJ whole genome shotgun (WGS) entry which is preliminary data.</text>
</comment>
<keyword evidence="2" id="KW-0963">Cytoplasm</keyword>
<dbReference type="AlphaFoldDB" id="A0A9D1UBY2"/>
<gene>
    <name evidence="5" type="ORF">H9742_11825</name>
</gene>
<dbReference type="Pfam" id="PF00381">
    <property type="entry name" value="PTS-HPr"/>
    <property type="match status" value="1"/>
</dbReference>
<dbReference type="PRINTS" id="PR00107">
    <property type="entry name" value="PHOSPHOCPHPR"/>
</dbReference>
<dbReference type="PROSITE" id="PS51350">
    <property type="entry name" value="PTS_HPR_DOM"/>
    <property type="match status" value="1"/>
</dbReference>
<evidence type="ECO:0000259" key="4">
    <source>
        <dbReference type="PROSITE" id="PS51350"/>
    </source>
</evidence>
<dbReference type="CDD" id="cd00367">
    <property type="entry name" value="PTS-HPr_like"/>
    <property type="match status" value="1"/>
</dbReference>
<dbReference type="Proteomes" id="UP000824265">
    <property type="component" value="Unassembled WGS sequence"/>
</dbReference>
<protein>
    <submittedName>
        <fullName evidence="5">HPr family phosphocarrier protein</fullName>
    </submittedName>
</protein>
<dbReference type="NCBIfam" id="TIGR01003">
    <property type="entry name" value="PTS_HPr_family"/>
    <property type="match status" value="1"/>
</dbReference>
<reference evidence="5" key="2">
    <citation type="submission" date="2021-04" db="EMBL/GenBank/DDBJ databases">
        <authorList>
            <person name="Gilroy R."/>
        </authorList>
    </citation>
    <scope>NUCLEOTIDE SEQUENCE</scope>
    <source>
        <strain evidence="5">CHK195-6426</strain>
    </source>
</reference>
<sequence>MVSQKVFIKNPTGLHLRPAGILCKEAMQFKSLITFSFKGSTANAKSVLSVLGACVKCGDEIEFVCEGDDEEEALKALVDAVESGLGE</sequence>
<name>A0A9D1UBY2_9FIRM</name>
<dbReference type="SUPFAM" id="SSF55594">
    <property type="entry name" value="HPr-like"/>
    <property type="match status" value="1"/>
</dbReference>
<reference evidence="5" key="1">
    <citation type="journal article" date="2021" name="PeerJ">
        <title>Extensive microbial diversity within the chicken gut microbiome revealed by metagenomics and culture.</title>
        <authorList>
            <person name="Gilroy R."/>
            <person name="Ravi A."/>
            <person name="Getino M."/>
            <person name="Pursley I."/>
            <person name="Horton D.L."/>
            <person name="Alikhan N.F."/>
            <person name="Baker D."/>
            <person name="Gharbi K."/>
            <person name="Hall N."/>
            <person name="Watson M."/>
            <person name="Adriaenssens E.M."/>
            <person name="Foster-Nyarko E."/>
            <person name="Jarju S."/>
            <person name="Secka A."/>
            <person name="Antonio M."/>
            <person name="Oren A."/>
            <person name="Chaudhuri R.R."/>
            <person name="La Ragione R."/>
            <person name="Hildebrand F."/>
            <person name="Pallen M.J."/>
        </authorList>
    </citation>
    <scope>NUCLEOTIDE SEQUENCE</scope>
    <source>
        <strain evidence="5">CHK195-6426</strain>
    </source>
</reference>
<evidence type="ECO:0000313" key="6">
    <source>
        <dbReference type="Proteomes" id="UP000824265"/>
    </source>
</evidence>
<proteinExistence type="predicted"/>
<dbReference type="RefSeq" id="WP_318702779.1">
    <property type="nucleotide sequence ID" value="NZ_CALWMU010000007.1"/>
</dbReference>
<dbReference type="GO" id="GO:0009401">
    <property type="term" value="P:phosphoenolpyruvate-dependent sugar phosphotransferase system"/>
    <property type="evidence" value="ECO:0007669"/>
    <property type="project" value="UniProtKB-KW"/>
</dbReference>
<dbReference type="InterPro" id="IPR050399">
    <property type="entry name" value="HPr"/>
</dbReference>
<dbReference type="GO" id="GO:0005737">
    <property type="term" value="C:cytoplasm"/>
    <property type="evidence" value="ECO:0007669"/>
    <property type="project" value="UniProtKB-SubCell"/>
</dbReference>
<evidence type="ECO:0000256" key="2">
    <source>
        <dbReference type="ARBA" id="ARBA00022490"/>
    </source>
</evidence>
<evidence type="ECO:0000313" key="5">
    <source>
        <dbReference type="EMBL" id="HIW82182.1"/>
    </source>
</evidence>
<dbReference type="PANTHER" id="PTHR33705">
    <property type="entry name" value="PHOSPHOCARRIER PROTEIN HPR"/>
    <property type="match status" value="1"/>
</dbReference>
<dbReference type="PANTHER" id="PTHR33705:SF2">
    <property type="entry name" value="PHOSPHOCARRIER PROTEIN NPR"/>
    <property type="match status" value="1"/>
</dbReference>
<dbReference type="InterPro" id="IPR000032">
    <property type="entry name" value="HPr-like"/>
</dbReference>
<accession>A0A9D1UBY2</accession>
<comment type="subcellular location">
    <subcellularLocation>
        <location evidence="1">Cytoplasm</location>
    </subcellularLocation>
</comment>
<organism evidence="5 6">
    <name type="scientific">Candidatus Acetatifactor stercoripullorum</name>
    <dbReference type="NCBI Taxonomy" id="2838414"/>
    <lineage>
        <taxon>Bacteria</taxon>
        <taxon>Bacillati</taxon>
        <taxon>Bacillota</taxon>
        <taxon>Clostridia</taxon>
        <taxon>Lachnospirales</taxon>
        <taxon>Lachnospiraceae</taxon>
        <taxon>Acetatifactor</taxon>
    </lineage>
</organism>